<evidence type="ECO:0000256" key="3">
    <source>
        <dbReference type="ARBA" id="ARBA00022679"/>
    </source>
</evidence>
<proteinExistence type="predicted"/>
<evidence type="ECO:0000256" key="1">
    <source>
        <dbReference type="ARBA" id="ARBA00022475"/>
    </source>
</evidence>
<sequence length="134" mass="15260">MYDRRLPLKEKRIDIRKCSDNGNPGTWNAIKAAGMGWGILAVIFGVAAGLFPQVGPLCLLAALYIVFKILMRRRPKGGRTVLTFLCWNALNAIFRENDMVRQGCFWAGCLIIVRYLRRRDSKVLLPEQQEHVNV</sequence>
<evidence type="ECO:0000313" key="11">
    <source>
        <dbReference type="EMBL" id="HIZ06623.1"/>
    </source>
</evidence>
<dbReference type="Proteomes" id="UP000824024">
    <property type="component" value="Unassembled WGS sequence"/>
</dbReference>
<keyword evidence="3" id="KW-0808">Transferase</keyword>
<protein>
    <submittedName>
        <fullName evidence="11">Glycerol-3-phosphate acyltransferase</fullName>
    </submittedName>
</protein>
<keyword evidence="2" id="KW-0444">Lipid biosynthesis</keyword>
<accession>A0A9D2D138</accession>
<evidence type="ECO:0000256" key="4">
    <source>
        <dbReference type="ARBA" id="ARBA00022692"/>
    </source>
</evidence>
<evidence type="ECO:0000256" key="7">
    <source>
        <dbReference type="ARBA" id="ARBA00023136"/>
    </source>
</evidence>
<dbReference type="GO" id="GO:0005886">
    <property type="term" value="C:plasma membrane"/>
    <property type="evidence" value="ECO:0007669"/>
    <property type="project" value="InterPro"/>
</dbReference>
<evidence type="ECO:0000256" key="5">
    <source>
        <dbReference type="ARBA" id="ARBA00022989"/>
    </source>
</evidence>
<evidence type="ECO:0000256" key="6">
    <source>
        <dbReference type="ARBA" id="ARBA00023098"/>
    </source>
</evidence>
<evidence type="ECO:0000256" key="10">
    <source>
        <dbReference type="SAM" id="Phobius"/>
    </source>
</evidence>
<keyword evidence="11" id="KW-0012">Acyltransferase</keyword>
<keyword evidence="4 10" id="KW-0812">Transmembrane</keyword>
<keyword evidence="9" id="KW-1208">Phospholipid metabolism</keyword>
<dbReference type="GO" id="GO:0008654">
    <property type="term" value="P:phospholipid biosynthetic process"/>
    <property type="evidence" value="ECO:0007669"/>
    <property type="project" value="UniProtKB-KW"/>
</dbReference>
<keyword evidence="8" id="KW-0594">Phospholipid biosynthesis</keyword>
<evidence type="ECO:0000256" key="9">
    <source>
        <dbReference type="ARBA" id="ARBA00023264"/>
    </source>
</evidence>
<evidence type="ECO:0000313" key="12">
    <source>
        <dbReference type="Proteomes" id="UP000824024"/>
    </source>
</evidence>
<evidence type="ECO:0000256" key="2">
    <source>
        <dbReference type="ARBA" id="ARBA00022516"/>
    </source>
</evidence>
<dbReference type="EMBL" id="DXCH01000043">
    <property type="protein sequence ID" value="HIZ06623.1"/>
    <property type="molecule type" value="Genomic_DNA"/>
</dbReference>
<keyword evidence="1" id="KW-1003">Cell membrane</keyword>
<feature type="transmembrane region" description="Helical" evidence="10">
    <location>
        <begin position="37"/>
        <end position="65"/>
    </location>
</feature>
<reference evidence="11" key="2">
    <citation type="submission" date="2021-04" db="EMBL/GenBank/DDBJ databases">
        <authorList>
            <person name="Gilroy R."/>
        </authorList>
    </citation>
    <scope>NUCLEOTIDE SEQUENCE</scope>
    <source>
        <strain evidence="11">CHK192-9172</strain>
    </source>
</reference>
<keyword evidence="7 10" id="KW-0472">Membrane</keyword>
<organism evidence="11 12">
    <name type="scientific">Candidatus Eubacterium avistercoris</name>
    <dbReference type="NCBI Taxonomy" id="2838567"/>
    <lineage>
        <taxon>Bacteria</taxon>
        <taxon>Bacillati</taxon>
        <taxon>Bacillota</taxon>
        <taxon>Clostridia</taxon>
        <taxon>Eubacteriales</taxon>
        <taxon>Eubacteriaceae</taxon>
        <taxon>Eubacterium</taxon>
    </lineage>
</organism>
<name>A0A9D2D138_9FIRM</name>
<evidence type="ECO:0000256" key="8">
    <source>
        <dbReference type="ARBA" id="ARBA00023209"/>
    </source>
</evidence>
<dbReference type="GO" id="GO:0043772">
    <property type="term" value="F:acyl-phosphate glycerol-3-phosphate acyltransferase activity"/>
    <property type="evidence" value="ECO:0007669"/>
    <property type="project" value="InterPro"/>
</dbReference>
<keyword evidence="5 10" id="KW-1133">Transmembrane helix</keyword>
<comment type="caution">
    <text evidence="11">The sequence shown here is derived from an EMBL/GenBank/DDBJ whole genome shotgun (WGS) entry which is preliminary data.</text>
</comment>
<gene>
    <name evidence="11" type="ORF">IAA08_01660</name>
</gene>
<reference evidence="11" key="1">
    <citation type="journal article" date="2021" name="PeerJ">
        <title>Extensive microbial diversity within the chicken gut microbiome revealed by metagenomics and culture.</title>
        <authorList>
            <person name="Gilroy R."/>
            <person name="Ravi A."/>
            <person name="Getino M."/>
            <person name="Pursley I."/>
            <person name="Horton D.L."/>
            <person name="Alikhan N.F."/>
            <person name="Baker D."/>
            <person name="Gharbi K."/>
            <person name="Hall N."/>
            <person name="Watson M."/>
            <person name="Adriaenssens E.M."/>
            <person name="Foster-Nyarko E."/>
            <person name="Jarju S."/>
            <person name="Secka A."/>
            <person name="Antonio M."/>
            <person name="Oren A."/>
            <person name="Chaudhuri R.R."/>
            <person name="La Ragione R."/>
            <person name="Hildebrand F."/>
            <person name="Pallen M.J."/>
        </authorList>
    </citation>
    <scope>NUCLEOTIDE SEQUENCE</scope>
    <source>
        <strain evidence="11">CHK192-9172</strain>
    </source>
</reference>
<keyword evidence="6" id="KW-0443">Lipid metabolism</keyword>
<dbReference type="AlphaFoldDB" id="A0A9D2D138"/>
<dbReference type="InterPro" id="IPR003811">
    <property type="entry name" value="G3P_acylTferase_PlsY"/>
</dbReference>
<dbReference type="Pfam" id="PF02660">
    <property type="entry name" value="G3P_acyltransf"/>
    <property type="match status" value="1"/>
</dbReference>